<evidence type="ECO:0000313" key="2">
    <source>
        <dbReference type="Proteomes" id="UP001077788"/>
    </source>
</evidence>
<dbReference type="AlphaFoldDB" id="A0A9Q4DLC1"/>
<sequence>MNLEDDFQEWPIFSRLVPPNDVNVSDLHTLGQRDFDISFDSEITTISHDVAEDAINFIRNAKSRGDIV</sequence>
<accession>A0A9Q4DLC1</accession>
<reference evidence="1" key="1">
    <citation type="journal article" date="2021" name="Vet Sci">
        <title>O-Serogroups and Pathovirotypes of Escherichia coli Isolated from Post-Weaning Piglets Showing Diarrhoea and/or Oedema in South Korea.</title>
        <authorList>
            <person name="Byun J.W."/>
            <person name="Moon B.Y."/>
            <person name="Do K.H."/>
            <person name="Lee K."/>
            <person name="Lee H.Y."/>
            <person name="Kim W.I."/>
            <person name="So B."/>
            <person name="Lee W.K."/>
        </authorList>
    </citation>
    <scope>NUCLEOTIDE SEQUENCE</scope>
    <source>
        <strain evidence="1">84/14</strain>
    </source>
</reference>
<dbReference type="RefSeq" id="WP_267992519.1">
    <property type="nucleotide sequence ID" value="NZ_JAPQFC010001347.1"/>
</dbReference>
<dbReference type="Proteomes" id="UP001077788">
    <property type="component" value="Unassembled WGS sequence"/>
</dbReference>
<name>A0A9Q4DLC1_ACTPL</name>
<comment type="caution">
    <text evidence="1">The sequence shown here is derived from an EMBL/GenBank/DDBJ whole genome shotgun (WGS) entry which is preliminary data.</text>
</comment>
<proteinExistence type="predicted"/>
<organism evidence="1 2">
    <name type="scientific">Actinobacillus pleuropneumoniae</name>
    <name type="common">Haemophilus pleuropneumoniae</name>
    <dbReference type="NCBI Taxonomy" id="715"/>
    <lineage>
        <taxon>Bacteria</taxon>
        <taxon>Pseudomonadati</taxon>
        <taxon>Pseudomonadota</taxon>
        <taxon>Gammaproteobacteria</taxon>
        <taxon>Pasteurellales</taxon>
        <taxon>Pasteurellaceae</taxon>
        <taxon>Actinobacillus</taxon>
    </lineage>
</organism>
<dbReference type="EMBL" id="JAPQFC010001347">
    <property type="protein sequence ID" value="MCY6525117.1"/>
    <property type="molecule type" value="Genomic_DNA"/>
</dbReference>
<reference evidence="1" key="2">
    <citation type="submission" date="2022-12" db="EMBL/GenBank/DDBJ databases">
        <authorList>
            <person name="Kardos G."/>
            <person name="Sarkozi R."/>
            <person name="Laczko L."/>
            <person name="Marton S."/>
            <person name="Makrai L."/>
            <person name="Banyai K."/>
            <person name="Fodor L."/>
        </authorList>
    </citation>
    <scope>NUCLEOTIDE SEQUENCE</scope>
    <source>
        <strain evidence="1">84/14</strain>
    </source>
</reference>
<protein>
    <submittedName>
        <fullName evidence="1">Uncharacterized protein</fullName>
    </submittedName>
</protein>
<gene>
    <name evidence="1" type="ORF">OYG11_13045</name>
</gene>
<feature type="non-terminal residue" evidence="1">
    <location>
        <position position="68"/>
    </location>
</feature>
<evidence type="ECO:0000313" key="1">
    <source>
        <dbReference type="EMBL" id="MCY6525117.1"/>
    </source>
</evidence>